<reference evidence="8" key="1">
    <citation type="submission" date="2025-08" db="UniProtKB">
        <authorList>
            <consortium name="Ensembl"/>
        </authorList>
    </citation>
    <scope>IDENTIFICATION</scope>
</reference>
<accession>A0A8C6XSH4</accession>
<dbReference type="Ensembl" id="ENSNNAT00000019657.1">
    <property type="protein sequence ID" value="ENSNNAP00000018720.1"/>
    <property type="gene ID" value="ENSNNAG00000011708.1"/>
</dbReference>
<keyword evidence="9" id="KW-1185">Reference proteome</keyword>
<evidence type="ECO:0000256" key="5">
    <source>
        <dbReference type="ARBA" id="ARBA00022837"/>
    </source>
</evidence>
<dbReference type="Gene3D" id="3.40.720.10">
    <property type="entry name" value="Alkaline Phosphatase, subunit A"/>
    <property type="match status" value="3"/>
</dbReference>
<evidence type="ECO:0000313" key="8">
    <source>
        <dbReference type="Ensembl" id="ENSNNAP00000018720.1"/>
    </source>
</evidence>
<dbReference type="FunFam" id="3.30.1120.10:FF:000015">
    <property type="entry name" value="Arylsulfatase H"/>
    <property type="match status" value="1"/>
</dbReference>
<dbReference type="GO" id="GO:0046872">
    <property type="term" value="F:metal ion binding"/>
    <property type="evidence" value="ECO:0007669"/>
    <property type="project" value="UniProtKB-KW"/>
</dbReference>
<keyword evidence="6" id="KW-0472">Membrane</keyword>
<evidence type="ECO:0000259" key="7">
    <source>
        <dbReference type="Pfam" id="PF00884"/>
    </source>
</evidence>
<dbReference type="FunFam" id="3.40.720.10:FF:000233">
    <property type="entry name" value="Predicted protein"/>
    <property type="match status" value="1"/>
</dbReference>
<dbReference type="PANTHER" id="PTHR42693">
    <property type="entry name" value="ARYLSULFATASE FAMILY MEMBER"/>
    <property type="match status" value="1"/>
</dbReference>
<evidence type="ECO:0000256" key="3">
    <source>
        <dbReference type="ARBA" id="ARBA00022723"/>
    </source>
</evidence>
<evidence type="ECO:0000256" key="2">
    <source>
        <dbReference type="ARBA" id="ARBA00008779"/>
    </source>
</evidence>
<dbReference type="Proteomes" id="UP000694559">
    <property type="component" value="Unplaced"/>
</dbReference>
<comment type="cofactor">
    <cofactor evidence="1">
        <name>Ca(2+)</name>
        <dbReference type="ChEBI" id="CHEBI:29108"/>
    </cofactor>
</comment>
<evidence type="ECO:0000256" key="6">
    <source>
        <dbReference type="SAM" id="Phobius"/>
    </source>
</evidence>
<reference evidence="8" key="2">
    <citation type="submission" date="2025-09" db="UniProtKB">
        <authorList>
            <consortium name="Ensembl"/>
        </authorList>
    </citation>
    <scope>IDENTIFICATION</scope>
</reference>
<dbReference type="InterPro" id="IPR050738">
    <property type="entry name" value="Sulfatase"/>
</dbReference>
<dbReference type="AlphaFoldDB" id="A0A8C6XSH4"/>
<feature type="transmembrane region" description="Helical" evidence="6">
    <location>
        <begin position="221"/>
        <end position="243"/>
    </location>
</feature>
<dbReference type="InterPro" id="IPR000917">
    <property type="entry name" value="Sulfatase_N"/>
</dbReference>
<evidence type="ECO:0000313" key="9">
    <source>
        <dbReference type="Proteomes" id="UP000694559"/>
    </source>
</evidence>
<dbReference type="PROSITE" id="PS00523">
    <property type="entry name" value="SULFATASE_1"/>
    <property type="match status" value="1"/>
</dbReference>
<proteinExistence type="inferred from homology"/>
<keyword evidence="6" id="KW-0812">Transmembrane</keyword>
<dbReference type="PANTHER" id="PTHR42693:SF5">
    <property type="entry name" value="ARYLSULFATASE D"/>
    <property type="match status" value="1"/>
</dbReference>
<dbReference type="GeneTree" id="ENSGT00940000161140"/>
<keyword evidence="3" id="KW-0479">Metal-binding</keyword>
<dbReference type="PROSITE" id="PS00149">
    <property type="entry name" value="SULFATASE_2"/>
    <property type="match status" value="1"/>
</dbReference>
<feature type="transmembrane region" description="Helical" evidence="6">
    <location>
        <begin position="192"/>
        <end position="215"/>
    </location>
</feature>
<name>A0A8C6XSH4_NAJNA</name>
<keyword evidence="4" id="KW-0378">Hydrolase</keyword>
<dbReference type="SUPFAM" id="SSF53649">
    <property type="entry name" value="Alkaline phosphatase-like"/>
    <property type="match status" value="1"/>
</dbReference>
<evidence type="ECO:0000256" key="4">
    <source>
        <dbReference type="ARBA" id="ARBA00022801"/>
    </source>
</evidence>
<protein>
    <recommendedName>
        <fullName evidence="7">Sulfatase N-terminal domain-containing protein</fullName>
    </recommendedName>
</protein>
<keyword evidence="5" id="KW-0106">Calcium</keyword>
<evidence type="ECO:0000256" key="1">
    <source>
        <dbReference type="ARBA" id="ARBA00001913"/>
    </source>
</evidence>
<sequence length="422" mass="47783">ADKERKQQFSKIAQMRTQIVGSNAMGAALDSKPNIILMLADDLGIGDIGCYGNTTIKTPNIDQLAKEGVKLTQHIAAASLCTPSRAAFLTGRYPIRSGMASRNDYRALQWNAGSGGLPVNETTFAKMLQQQGYATGLIGKWHQGVNCDTIDDYCHHPLNHGFDYFYGMPFTLVNNCQDNKPPELDRVFQAKLWFYTQVITFAVLTFLIGKITGLVSIPWKVVLFLALFDFLFFASWYSCYGFVKYWNCILMRNYNITEQPMKLERTTFVLLNEALSFIQSKKHKPFLLLVSFLHVHTPLFTTEKFVGKSKHGRYGDYVEELDWLVGGKGMGGWEGGIRVPGIVRWPGMLPENIVLDEPTSLMDIFPTVILLAGKDVPQDRIIDGRNLLPLLQQKVKHSEHEFLFHYCGSYLHAVRWHQKDGE</sequence>
<dbReference type="InterPro" id="IPR017850">
    <property type="entry name" value="Alkaline_phosphatase_core_sf"/>
</dbReference>
<feature type="domain" description="Sulfatase N-terminal" evidence="7">
    <location>
        <begin position="33"/>
        <end position="326"/>
    </location>
</feature>
<organism evidence="8 9">
    <name type="scientific">Naja naja</name>
    <name type="common">Indian cobra</name>
    <dbReference type="NCBI Taxonomy" id="35670"/>
    <lineage>
        <taxon>Eukaryota</taxon>
        <taxon>Metazoa</taxon>
        <taxon>Chordata</taxon>
        <taxon>Craniata</taxon>
        <taxon>Vertebrata</taxon>
        <taxon>Euteleostomi</taxon>
        <taxon>Lepidosauria</taxon>
        <taxon>Squamata</taxon>
        <taxon>Bifurcata</taxon>
        <taxon>Unidentata</taxon>
        <taxon>Episquamata</taxon>
        <taxon>Toxicofera</taxon>
        <taxon>Serpentes</taxon>
        <taxon>Colubroidea</taxon>
        <taxon>Elapidae</taxon>
        <taxon>Elapinae</taxon>
        <taxon>Naja</taxon>
    </lineage>
</organism>
<dbReference type="InterPro" id="IPR024607">
    <property type="entry name" value="Sulfatase_CS"/>
</dbReference>
<dbReference type="GO" id="GO:0004065">
    <property type="term" value="F:arylsulfatase activity"/>
    <property type="evidence" value="ECO:0007669"/>
    <property type="project" value="TreeGrafter"/>
</dbReference>
<keyword evidence="6" id="KW-1133">Transmembrane helix</keyword>
<comment type="similarity">
    <text evidence="2">Belongs to the sulfatase family.</text>
</comment>
<dbReference type="Pfam" id="PF00884">
    <property type="entry name" value="Sulfatase"/>
    <property type="match status" value="1"/>
</dbReference>